<dbReference type="InterPro" id="IPR030125">
    <property type="entry name" value="SPIN90/Ldb17"/>
</dbReference>
<dbReference type="EMBL" id="JAEPRD010000157">
    <property type="protein sequence ID" value="KAG2195950.1"/>
    <property type="molecule type" value="Genomic_DNA"/>
</dbReference>
<dbReference type="Pfam" id="PF00173">
    <property type="entry name" value="Cyt-b5"/>
    <property type="match status" value="1"/>
</dbReference>
<evidence type="ECO:0000313" key="5">
    <source>
        <dbReference type="Proteomes" id="UP000603453"/>
    </source>
</evidence>
<feature type="transmembrane region" description="Helical" evidence="2">
    <location>
        <begin position="436"/>
        <end position="459"/>
    </location>
</feature>
<evidence type="ECO:0000313" key="4">
    <source>
        <dbReference type="EMBL" id="KAG2195950.1"/>
    </source>
</evidence>
<dbReference type="GO" id="GO:0000147">
    <property type="term" value="P:actin cortical patch assembly"/>
    <property type="evidence" value="ECO:0007669"/>
    <property type="project" value="TreeGrafter"/>
</dbReference>
<keyword evidence="2" id="KW-0812">Transmembrane</keyword>
<dbReference type="SUPFAM" id="SSF55856">
    <property type="entry name" value="Cytochrome b5-like heme/steroid binding domain"/>
    <property type="match status" value="1"/>
</dbReference>
<proteinExistence type="inferred from homology"/>
<dbReference type="Gene3D" id="3.10.120.10">
    <property type="entry name" value="Cytochrome b5-like heme/steroid binding domain"/>
    <property type="match status" value="1"/>
</dbReference>
<feature type="domain" description="Cytochrome b5 heme-binding" evidence="3">
    <location>
        <begin position="484"/>
        <end position="581"/>
    </location>
</feature>
<dbReference type="InterPro" id="IPR001199">
    <property type="entry name" value="Cyt_B5-like_heme/steroid-bd"/>
</dbReference>
<accession>A0A8H7UUD4</accession>
<dbReference type="PANTHER" id="PTHR13357">
    <property type="entry name" value="SH3 ADAPTER PROTEIN SPIN90 NCK INTERACTING PROTEIN WITH SH3 DOMAIN"/>
    <property type="match status" value="1"/>
</dbReference>
<keyword evidence="2" id="KW-0472">Membrane</keyword>
<dbReference type="InterPro" id="IPR036400">
    <property type="entry name" value="Cyt_B5-like_heme/steroid_sf"/>
</dbReference>
<comment type="caution">
    <text evidence="4">The sequence shown here is derived from an EMBL/GenBank/DDBJ whole genome shotgun (WGS) entry which is preliminary data.</text>
</comment>
<name>A0A8H7UUD4_9FUNG</name>
<dbReference type="GO" id="GO:0071933">
    <property type="term" value="F:Arp2/3 complex binding"/>
    <property type="evidence" value="ECO:0007669"/>
    <property type="project" value="TreeGrafter"/>
</dbReference>
<evidence type="ECO:0000256" key="2">
    <source>
        <dbReference type="SAM" id="Phobius"/>
    </source>
</evidence>
<keyword evidence="5" id="KW-1185">Reference proteome</keyword>
<organism evidence="4 5">
    <name type="scientific">Mucor saturninus</name>
    <dbReference type="NCBI Taxonomy" id="64648"/>
    <lineage>
        <taxon>Eukaryota</taxon>
        <taxon>Fungi</taxon>
        <taxon>Fungi incertae sedis</taxon>
        <taxon>Mucoromycota</taxon>
        <taxon>Mucoromycotina</taxon>
        <taxon>Mucoromycetes</taxon>
        <taxon>Mucorales</taxon>
        <taxon>Mucorineae</taxon>
        <taxon>Mucoraceae</taxon>
        <taxon>Mucor</taxon>
    </lineage>
</organism>
<protein>
    <recommendedName>
        <fullName evidence="3">Cytochrome b5 heme-binding domain-containing protein</fullName>
    </recommendedName>
</protein>
<dbReference type="GO" id="GO:0020037">
    <property type="term" value="F:heme binding"/>
    <property type="evidence" value="ECO:0007669"/>
    <property type="project" value="UniProtKB-ARBA"/>
</dbReference>
<dbReference type="GO" id="GO:0006897">
    <property type="term" value="P:endocytosis"/>
    <property type="evidence" value="ECO:0007669"/>
    <property type="project" value="TreeGrafter"/>
</dbReference>
<dbReference type="GO" id="GO:0030479">
    <property type="term" value="C:actin cortical patch"/>
    <property type="evidence" value="ECO:0007669"/>
    <property type="project" value="TreeGrafter"/>
</dbReference>
<dbReference type="OrthoDB" id="445362at2759"/>
<keyword evidence="2" id="KW-1133">Transmembrane helix</keyword>
<reference evidence="4" key="1">
    <citation type="submission" date="2020-12" db="EMBL/GenBank/DDBJ databases">
        <title>Metabolic potential, ecology and presence of endohyphal bacteria is reflected in genomic diversity of Mucoromycotina.</title>
        <authorList>
            <person name="Muszewska A."/>
            <person name="Okrasinska A."/>
            <person name="Steczkiewicz K."/>
            <person name="Drgas O."/>
            <person name="Orlowska M."/>
            <person name="Perlinska-Lenart U."/>
            <person name="Aleksandrzak-Piekarczyk T."/>
            <person name="Szatraj K."/>
            <person name="Zielenkiewicz U."/>
            <person name="Pilsyk S."/>
            <person name="Malc E."/>
            <person name="Mieczkowski P."/>
            <person name="Kruszewska J.S."/>
            <person name="Biernat P."/>
            <person name="Pawlowska J."/>
        </authorList>
    </citation>
    <scope>NUCLEOTIDE SEQUENCE</scope>
    <source>
        <strain evidence="4">WA0000017839</strain>
    </source>
</reference>
<dbReference type="GO" id="GO:0051666">
    <property type="term" value="P:actin cortical patch localization"/>
    <property type="evidence" value="ECO:0007669"/>
    <property type="project" value="TreeGrafter"/>
</dbReference>
<dbReference type="Pfam" id="PF09431">
    <property type="entry name" value="SPIN90_LRD"/>
    <property type="match status" value="1"/>
</dbReference>
<dbReference type="Proteomes" id="UP000603453">
    <property type="component" value="Unassembled WGS sequence"/>
</dbReference>
<comment type="similarity">
    <text evidence="1">Belongs to the cytochrome b5 family. MAPR subfamily.</text>
</comment>
<dbReference type="PANTHER" id="PTHR13357:SF1">
    <property type="entry name" value="NCK-INTERACTING PROTEIN WITH SH3 DOMAIN"/>
    <property type="match status" value="1"/>
</dbReference>
<dbReference type="SMART" id="SM01117">
    <property type="entry name" value="Cyt-b5"/>
    <property type="match status" value="1"/>
</dbReference>
<dbReference type="AlphaFoldDB" id="A0A8H7UUD4"/>
<sequence length="603" mass="69613">MDDDTIEYFFDSIDSFYAELDEVLHRSYSNEEDVKRITTQYVRFLTRYQQEFLKSAVEFAQVAYKLIDSKLCLDYSTVVLGHLLNGHALVSQDMSELLVAYSLLLYAGKDEPRWMNYILLEAIQKRKNRLFCKIMTEIRLGFYTSYKMLSVSFALCYEMCKLAKVEESDLEVLDTDMINHFLNLVEETRGDSDESFNYDVIRLIMVLNEQYMMSGLGLNLVLDVLSKRMGISDTFSANLIFMLNRSNDTCVQMLILKLLYGIFTTPTLYEYFYTNDLYVLVDITLRELCDLGDTKEAQTLRDAYLRVLEPLLENTQLRLRPYKKEETHKTLLSLLNPGMQRKVNSTTKRIVKRIIENWWEKLCGFQKSVYYNDNVNSPNLSHDSRLSSCTSSVGPSTPDAVDELSAVVAREKMAKITEIKKENVTPGKSKVKKTSLLSQGLIGLSWTVLFFFLGSYLITESWTWGYRGKWTNVNTYIPRQQRVFTETELLQYDGTDATKPIYLAIDGDVYDVSQGRGWYGQGGSYHHFAGKDAARAYVTGCFEDHLTHDIRGLTSDQLKGIDHWKKFYDKSHKYHKIGRVLHDPIPDDTPIPKPCKTAVDQKP</sequence>
<evidence type="ECO:0000256" key="1">
    <source>
        <dbReference type="ARBA" id="ARBA00038357"/>
    </source>
</evidence>
<dbReference type="FunFam" id="3.10.120.10:FF:000003">
    <property type="entry name" value="membrane-associated progesterone receptor component 1"/>
    <property type="match status" value="1"/>
</dbReference>
<gene>
    <name evidence="4" type="ORF">INT47_007086</name>
</gene>
<evidence type="ECO:0000259" key="3">
    <source>
        <dbReference type="SMART" id="SM01117"/>
    </source>
</evidence>
<dbReference type="InterPro" id="IPR018556">
    <property type="entry name" value="SPIN90/Ldb17_LRD"/>
</dbReference>